<feature type="compositionally biased region" description="Gly residues" evidence="1">
    <location>
        <begin position="290"/>
        <end position="304"/>
    </location>
</feature>
<dbReference type="Proteomes" id="UP001279734">
    <property type="component" value="Unassembled WGS sequence"/>
</dbReference>
<keyword evidence="3" id="KW-1185">Reference proteome</keyword>
<comment type="caution">
    <text evidence="2">The sequence shown here is derived from an EMBL/GenBank/DDBJ whole genome shotgun (WGS) entry which is preliminary data.</text>
</comment>
<dbReference type="AlphaFoldDB" id="A0AAD3SGV2"/>
<proteinExistence type="predicted"/>
<evidence type="ECO:0000313" key="3">
    <source>
        <dbReference type="Proteomes" id="UP001279734"/>
    </source>
</evidence>
<sequence length="304" mass="32174">MAIGMLEAVIETDQTRLAAGFIEAVETIDTSCAGSLEFEVARTIVATGPTEELDLGPLMLEVREGEEVADIAALKPPFVPELKIFQDTSRLGRCCKFEVLEVAYSLDEESTSGLPVSVTVEGPHKDWLEVALAEVVVEGNEVEGAKEVVEMAIGMLEVVIETDKARPAAGFTEAVETIDTSCAGPLEFEVTGTVAVTGPTEELDLGPLMLEVYQGEGVGDIASPKPLFVPELKIFQDTSRLGRCCKSSAEVNVAKLTRDAPSPVGKLGLPMQRGDFLSRSKSGRLKCARGDGGPTECGPSRGSG</sequence>
<protein>
    <submittedName>
        <fullName evidence="2">Uncharacterized protein</fullName>
    </submittedName>
</protein>
<dbReference type="EMBL" id="BSYO01000010">
    <property type="protein sequence ID" value="GMH10536.1"/>
    <property type="molecule type" value="Genomic_DNA"/>
</dbReference>
<gene>
    <name evidence="2" type="ORF">Nepgr_012377</name>
</gene>
<accession>A0AAD3SGV2</accession>
<feature type="region of interest" description="Disordered" evidence="1">
    <location>
        <begin position="280"/>
        <end position="304"/>
    </location>
</feature>
<organism evidence="2 3">
    <name type="scientific">Nepenthes gracilis</name>
    <name type="common">Slender pitcher plant</name>
    <dbReference type="NCBI Taxonomy" id="150966"/>
    <lineage>
        <taxon>Eukaryota</taxon>
        <taxon>Viridiplantae</taxon>
        <taxon>Streptophyta</taxon>
        <taxon>Embryophyta</taxon>
        <taxon>Tracheophyta</taxon>
        <taxon>Spermatophyta</taxon>
        <taxon>Magnoliopsida</taxon>
        <taxon>eudicotyledons</taxon>
        <taxon>Gunneridae</taxon>
        <taxon>Pentapetalae</taxon>
        <taxon>Caryophyllales</taxon>
        <taxon>Nepenthaceae</taxon>
        <taxon>Nepenthes</taxon>
    </lineage>
</organism>
<reference evidence="2" key="1">
    <citation type="submission" date="2023-05" db="EMBL/GenBank/DDBJ databases">
        <title>Nepenthes gracilis genome sequencing.</title>
        <authorList>
            <person name="Fukushima K."/>
        </authorList>
    </citation>
    <scope>NUCLEOTIDE SEQUENCE</scope>
    <source>
        <strain evidence="2">SING2019-196</strain>
    </source>
</reference>
<name>A0AAD3SGV2_NEPGR</name>
<evidence type="ECO:0000313" key="2">
    <source>
        <dbReference type="EMBL" id="GMH10536.1"/>
    </source>
</evidence>
<evidence type="ECO:0000256" key="1">
    <source>
        <dbReference type="SAM" id="MobiDB-lite"/>
    </source>
</evidence>